<dbReference type="Pfam" id="PF03441">
    <property type="entry name" value="FAD_binding_7"/>
    <property type="match status" value="1"/>
</dbReference>
<evidence type="ECO:0000256" key="1">
    <source>
        <dbReference type="ARBA" id="ARBA00022630"/>
    </source>
</evidence>
<comment type="cofactor">
    <cofactor evidence="3">
        <name>FAD</name>
        <dbReference type="ChEBI" id="CHEBI:57692"/>
    </cofactor>
    <text evidence="3">Binds 1 FAD per subunit.</text>
</comment>
<evidence type="ECO:0000313" key="7">
    <source>
        <dbReference type="Proteomes" id="UP000275461"/>
    </source>
</evidence>
<dbReference type="PANTHER" id="PTHR11455">
    <property type="entry name" value="CRYPTOCHROME"/>
    <property type="match status" value="1"/>
</dbReference>
<dbReference type="SUPFAM" id="SSF48173">
    <property type="entry name" value="Cryptochrome/photolyase FAD-binding domain"/>
    <property type="match status" value="1"/>
</dbReference>
<feature type="binding site" evidence="3">
    <location>
        <position position="39"/>
    </location>
    <ligand>
        <name>FAD</name>
        <dbReference type="ChEBI" id="CHEBI:57692"/>
    </ligand>
</feature>
<dbReference type="Gene3D" id="1.25.40.80">
    <property type="match status" value="1"/>
</dbReference>
<protein>
    <submittedName>
        <fullName evidence="6">Deoxyribodipyrimidine photo-lyase</fullName>
    </submittedName>
</protein>
<feature type="region of interest" description="Disordered" evidence="4">
    <location>
        <begin position="239"/>
        <end position="259"/>
    </location>
</feature>
<feature type="compositionally biased region" description="Pro residues" evidence="4">
    <location>
        <begin position="247"/>
        <end position="259"/>
    </location>
</feature>
<keyword evidence="2 3" id="KW-0274">FAD</keyword>
<gene>
    <name evidence="6" type="ORF">DFR31_1015</name>
</gene>
<feature type="binding site" evidence="3">
    <location>
        <position position="88"/>
    </location>
    <ligand>
        <name>FAD</name>
        <dbReference type="ChEBI" id="CHEBI:57692"/>
    </ligand>
</feature>
<keyword evidence="1 3" id="KW-0285">Flavoprotein</keyword>
<feature type="binding site" evidence="3">
    <location>
        <begin position="192"/>
        <end position="194"/>
    </location>
    <ligand>
        <name>FAD</name>
        <dbReference type="ChEBI" id="CHEBI:57692"/>
    </ligand>
</feature>
<dbReference type="GO" id="GO:0003904">
    <property type="term" value="F:deoxyribodipyrimidine photo-lyase activity"/>
    <property type="evidence" value="ECO:0007669"/>
    <property type="project" value="TreeGrafter"/>
</dbReference>
<proteinExistence type="predicted"/>
<dbReference type="Gene3D" id="1.10.579.10">
    <property type="entry name" value="DNA Cyclobutane Dipyrimidine Photolyase, subunit A, domain 3"/>
    <property type="match status" value="1"/>
</dbReference>
<name>A0A498C7N6_9GAMM</name>
<feature type="domain" description="Cryptochrome/DNA photolyase FAD-binding" evidence="5">
    <location>
        <begin position="88"/>
        <end position="214"/>
    </location>
</feature>
<dbReference type="GO" id="GO:0003677">
    <property type="term" value="F:DNA binding"/>
    <property type="evidence" value="ECO:0007669"/>
    <property type="project" value="TreeGrafter"/>
</dbReference>
<dbReference type="InterPro" id="IPR005101">
    <property type="entry name" value="Cryptochr/Photolyase_FAD-bd"/>
</dbReference>
<dbReference type="RefSeq" id="WP_121441535.1">
    <property type="nucleotide sequence ID" value="NZ_RCDA01000001.1"/>
</dbReference>
<dbReference type="GO" id="GO:0071949">
    <property type="term" value="F:FAD binding"/>
    <property type="evidence" value="ECO:0007669"/>
    <property type="project" value="TreeGrafter"/>
</dbReference>
<dbReference type="InterPro" id="IPR036134">
    <property type="entry name" value="Crypto/Photolyase_FAD-like_sf"/>
</dbReference>
<accession>A0A498C7N6</accession>
<comment type="caution">
    <text evidence="6">The sequence shown here is derived from an EMBL/GenBank/DDBJ whole genome shotgun (WGS) entry which is preliminary data.</text>
</comment>
<dbReference type="InterPro" id="IPR002081">
    <property type="entry name" value="Cryptochrome/DNA_photolyase_1"/>
</dbReference>
<dbReference type="AlphaFoldDB" id="A0A498C7N6"/>
<evidence type="ECO:0000256" key="3">
    <source>
        <dbReference type="PIRSR" id="PIRSR602081-1"/>
    </source>
</evidence>
<evidence type="ECO:0000259" key="5">
    <source>
        <dbReference type="Pfam" id="PF03441"/>
    </source>
</evidence>
<dbReference type="PANTHER" id="PTHR11455:SF9">
    <property type="entry name" value="CRYPTOCHROME CIRCADIAN CLOCK 5 ISOFORM X1"/>
    <property type="match status" value="1"/>
</dbReference>
<organism evidence="6 7">
    <name type="scientific">Alkalispirillum mobile</name>
    <dbReference type="NCBI Taxonomy" id="85925"/>
    <lineage>
        <taxon>Bacteria</taxon>
        <taxon>Pseudomonadati</taxon>
        <taxon>Pseudomonadota</taxon>
        <taxon>Gammaproteobacteria</taxon>
        <taxon>Chromatiales</taxon>
        <taxon>Ectothiorhodospiraceae</taxon>
        <taxon>Alkalispirillum</taxon>
    </lineage>
</organism>
<keyword evidence="6" id="KW-0456">Lyase</keyword>
<dbReference type="OrthoDB" id="9772484at2"/>
<dbReference type="Proteomes" id="UP000275461">
    <property type="component" value="Unassembled WGS sequence"/>
</dbReference>
<keyword evidence="7" id="KW-1185">Reference proteome</keyword>
<reference evidence="6 7" key="1">
    <citation type="submission" date="2018-10" db="EMBL/GenBank/DDBJ databases">
        <title>Genomic Encyclopedia of Type Strains, Phase IV (KMG-IV): sequencing the most valuable type-strain genomes for metagenomic binning, comparative biology and taxonomic classification.</title>
        <authorList>
            <person name="Goeker M."/>
        </authorList>
    </citation>
    <scope>NUCLEOTIDE SEQUENCE [LARGE SCALE GENOMIC DNA]</scope>
    <source>
        <strain evidence="6 7">DSM 12769</strain>
    </source>
</reference>
<evidence type="ECO:0000313" key="6">
    <source>
        <dbReference type="EMBL" id="RLK51099.1"/>
    </source>
</evidence>
<sequence>MTRPGGGTVTAPADTLFPPSRAEALRRLRGFVPHAGQAYAADRNHDAGPSLRENVSMVSPYIRHRVITEREVVATTLQHHSPDAAEKFIQEVFWRTYWKGWLQMRPQVWDSYLEELAAERSRLATENALSNSVNRAESGLTGIGGFDDWARELVQTGYLHNHARMWFASIWVFTLRLPWTLGADFFLRHLLDADPASNTLGWRWVAGIQTPGKTYRATPDNIARFTSGRYRPVGLAETAEPIRQETPPKPTPLKAPAQPPAAGPALLLLHGDDLRGDELIPPGTEIRAVAVAAAGHPDTPWPFGERARDFVNNLVADAVERLKREGQPAVARMQALSAEALRLQCQQAGVRTVITPEAPVGPIAEGLRRVTDVLSTEGIGVIQLRRTWDHLAWPHATHGFFRFRRRIPELLRQNGLIRS</sequence>
<evidence type="ECO:0000256" key="2">
    <source>
        <dbReference type="ARBA" id="ARBA00022827"/>
    </source>
</evidence>
<evidence type="ECO:0000256" key="4">
    <source>
        <dbReference type="SAM" id="MobiDB-lite"/>
    </source>
</evidence>
<dbReference type="EMBL" id="RCDA01000001">
    <property type="protein sequence ID" value="RLK51099.1"/>
    <property type="molecule type" value="Genomic_DNA"/>
</dbReference>